<protein>
    <recommendedName>
        <fullName evidence="6">Histidine phosphatase family protein</fullName>
    </recommendedName>
</protein>
<dbReference type="PROSITE" id="PS00175">
    <property type="entry name" value="PG_MUTASE"/>
    <property type="match status" value="1"/>
</dbReference>
<name>A0A1U7I7H0_9CYAN</name>
<gene>
    <name evidence="4" type="ORF">NIES2119_26380</name>
</gene>
<dbReference type="EMBL" id="MRCE01000040">
    <property type="protein sequence ID" value="OKH32366.1"/>
    <property type="molecule type" value="Genomic_DNA"/>
</dbReference>
<dbReference type="PANTHER" id="PTHR48100:SF10">
    <property type="entry name" value="2-CARBOXY-D-ARABINITOL-1-PHOSPHATASE-RELATED"/>
    <property type="match status" value="1"/>
</dbReference>
<evidence type="ECO:0000313" key="4">
    <source>
        <dbReference type="EMBL" id="OKH32366.1"/>
    </source>
</evidence>
<dbReference type="SMART" id="SM00855">
    <property type="entry name" value="PGAM"/>
    <property type="match status" value="1"/>
</dbReference>
<feature type="active site" description="Tele-phosphohistidine intermediate" evidence="1">
    <location>
        <position position="45"/>
    </location>
</feature>
<evidence type="ECO:0000256" key="2">
    <source>
        <dbReference type="PIRSR" id="PIRSR613078-2"/>
    </source>
</evidence>
<dbReference type="InterPro" id="IPR001345">
    <property type="entry name" value="PG/BPGM_mutase_AS"/>
</dbReference>
<comment type="caution">
    <text evidence="4">The sequence shown here is derived from an EMBL/GenBank/DDBJ whole genome shotgun (WGS) entry which is preliminary data.</text>
</comment>
<dbReference type="AlphaFoldDB" id="A0A1U7I7H0"/>
<evidence type="ECO:0000313" key="5">
    <source>
        <dbReference type="Proteomes" id="UP000185860"/>
    </source>
</evidence>
<dbReference type="GO" id="GO:0016791">
    <property type="term" value="F:phosphatase activity"/>
    <property type="evidence" value="ECO:0007669"/>
    <property type="project" value="TreeGrafter"/>
</dbReference>
<accession>A0A1U7I7H0</accession>
<feature type="binding site" evidence="2">
    <location>
        <position position="94"/>
    </location>
    <ligand>
        <name>substrate</name>
    </ligand>
</feature>
<dbReference type="Gene3D" id="3.40.50.1240">
    <property type="entry name" value="Phosphoglycerate mutase-like"/>
    <property type="match status" value="1"/>
</dbReference>
<evidence type="ECO:0000256" key="3">
    <source>
        <dbReference type="PIRSR" id="PIRSR613078-3"/>
    </source>
</evidence>
<dbReference type="CDD" id="cd07067">
    <property type="entry name" value="HP_PGM_like"/>
    <property type="match status" value="1"/>
</dbReference>
<evidence type="ECO:0008006" key="6">
    <source>
        <dbReference type="Google" id="ProtNLM"/>
    </source>
</evidence>
<evidence type="ECO:0000256" key="1">
    <source>
        <dbReference type="PIRSR" id="PIRSR613078-1"/>
    </source>
</evidence>
<dbReference type="InterPro" id="IPR050275">
    <property type="entry name" value="PGM_Phosphatase"/>
</dbReference>
<dbReference type="STRING" id="454136.NIES2119_26380"/>
<dbReference type="OrthoDB" id="9781415at2"/>
<dbReference type="SUPFAM" id="SSF53254">
    <property type="entry name" value="Phosphoglycerate mutase-like"/>
    <property type="match status" value="1"/>
</dbReference>
<proteinExistence type="predicted"/>
<dbReference type="Proteomes" id="UP000185860">
    <property type="component" value="Unassembled WGS sequence"/>
</dbReference>
<organism evidence="4 5">
    <name type="scientific">[Phormidium ambiguum] IAM M-71</name>
    <dbReference type="NCBI Taxonomy" id="454136"/>
    <lineage>
        <taxon>Bacteria</taxon>
        <taxon>Bacillati</taxon>
        <taxon>Cyanobacteriota</taxon>
        <taxon>Cyanophyceae</taxon>
        <taxon>Oscillatoriophycideae</taxon>
        <taxon>Aerosakkonematales</taxon>
        <taxon>Aerosakkonemataceae</taxon>
        <taxon>Floridanema</taxon>
    </lineage>
</organism>
<sequence>MITAQKSSLSLQQQILERTIDIEEARLTKLLHQSHSGSRILLVRHGETDWNRQKRFQGWRDVPLNQTGRQQARFAAELLKQVRIDRAFSSPMSRARETAKIILDYHPHVSLELGHDLKEISHGSWDGKLESEVKLMYPDRFWQWKEAPATAQLPEGENLQQVWERAIPAWQSIVKSTFEAAASSKTVLVVAHSTVNKVILCHVSGKGLQHFWNFKQDNCAINIIDYPEDYDAPAEVRAMNISTHIADIK</sequence>
<feature type="binding site" evidence="2">
    <location>
        <begin position="44"/>
        <end position="51"/>
    </location>
    <ligand>
        <name>substrate</name>
    </ligand>
</feature>
<dbReference type="Pfam" id="PF00300">
    <property type="entry name" value="His_Phos_1"/>
    <property type="match status" value="1"/>
</dbReference>
<dbReference type="InterPro" id="IPR029033">
    <property type="entry name" value="His_PPase_superfam"/>
</dbReference>
<feature type="site" description="Transition state stabilizer" evidence="3">
    <location>
        <position position="192"/>
    </location>
</feature>
<dbReference type="InterPro" id="IPR013078">
    <property type="entry name" value="His_Pase_superF_clade-1"/>
</dbReference>
<feature type="active site" description="Proton donor/acceptor" evidence="1">
    <location>
        <position position="119"/>
    </location>
</feature>
<reference evidence="4 5" key="1">
    <citation type="submission" date="2016-11" db="EMBL/GenBank/DDBJ databases">
        <title>Draft Genome Sequences of Nine Cyanobacterial Strains from Diverse Habitats.</title>
        <authorList>
            <person name="Zhu T."/>
            <person name="Hou S."/>
            <person name="Lu X."/>
            <person name="Hess W.R."/>
        </authorList>
    </citation>
    <scope>NUCLEOTIDE SEQUENCE [LARGE SCALE GENOMIC DNA]</scope>
    <source>
        <strain evidence="4 5">IAM M-71</strain>
    </source>
</reference>
<dbReference type="PANTHER" id="PTHR48100">
    <property type="entry name" value="BROAD-SPECIFICITY PHOSPHATASE YOR283W-RELATED"/>
    <property type="match status" value="1"/>
</dbReference>